<evidence type="ECO:0000313" key="1">
    <source>
        <dbReference type="EMBL" id="KAI0028742.1"/>
    </source>
</evidence>
<proteinExistence type="predicted"/>
<reference evidence="1" key="2">
    <citation type="journal article" date="2022" name="New Phytol.">
        <title>Evolutionary transition to the ectomycorrhizal habit in the genomes of a hyperdiverse lineage of mushroom-forming fungi.</title>
        <authorList>
            <person name="Looney B."/>
            <person name="Miyauchi S."/>
            <person name="Morin E."/>
            <person name="Drula E."/>
            <person name="Courty P.E."/>
            <person name="Kohler A."/>
            <person name="Kuo A."/>
            <person name="LaButti K."/>
            <person name="Pangilinan J."/>
            <person name="Lipzen A."/>
            <person name="Riley R."/>
            <person name="Andreopoulos W."/>
            <person name="He G."/>
            <person name="Johnson J."/>
            <person name="Nolan M."/>
            <person name="Tritt A."/>
            <person name="Barry K.W."/>
            <person name="Grigoriev I.V."/>
            <person name="Nagy L.G."/>
            <person name="Hibbett D."/>
            <person name="Henrissat B."/>
            <person name="Matheny P.B."/>
            <person name="Labbe J."/>
            <person name="Martin F.M."/>
        </authorList>
    </citation>
    <scope>NUCLEOTIDE SEQUENCE</scope>
    <source>
        <strain evidence="1">EC-137</strain>
    </source>
</reference>
<keyword evidence="2" id="KW-1185">Reference proteome</keyword>
<organism evidence="1 2">
    <name type="scientific">Vararia minispora EC-137</name>
    <dbReference type="NCBI Taxonomy" id="1314806"/>
    <lineage>
        <taxon>Eukaryota</taxon>
        <taxon>Fungi</taxon>
        <taxon>Dikarya</taxon>
        <taxon>Basidiomycota</taxon>
        <taxon>Agaricomycotina</taxon>
        <taxon>Agaricomycetes</taxon>
        <taxon>Russulales</taxon>
        <taxon>Lachnocladiaceae</taxon>
        <taxon>Vararia</taxon>
    </lineage>
</organism>
<reference evidence="1" key="1">
    <citation type="submission" date="2021-02" db="EMBL/GenBank/DDBJ databases">
        <authorList>
            <consortium name="DOE Joint Genome Institute"/>
            <person name="Ahrendt S."/>
            <person name="Looney B.P."/>
            <person name="Miyauchi S."/>
            <person name="Morin E."/>
            <person name="Drula E."/>
            <person name="Courty P.E."/>
            <person name="Chicoki N."/>
            <person name="Fauchery L."/>
            <person name="Kohler A."/>
            <person name="Kuo A."/>
            <person name="Labutti K."/>
            <person name="Pangilinan J."/>
            <person name="Lipzen A."/>
            <person name="Riley R."/>
            <person name="Andreopoulos W."/>
            <person name="He G."/>
            <person name="Johnson J."/>
            <person name="Barry K.W."/>
            <person name="Grigoriev I.V."/>
            <person name="Nagy L."/>
            <person name="Hibbett D."/>
            <person name="Henrissat B."/>
            <person name="Matheny P.B."/>
            <person name="Labbe J."/>
            <person name="Martin F."/>
        </authorList>
    </citation>
    <scope>NUCLEOTIDE SEQUENCE</scope>
    <source>
        <strain evidence="1">EC-137</strain>
    </source>
</reference>
<gene>
    <name evidence="1" type="ORF">K488DRAFT_89425</name>
</gene>
<keyword evidence="1" id="KW-0378">Hydrolase</keyword>
<evidence type="ECO:0000313" key="2">
    <source>
        <dbReference type="Proteomes" id="UP000814128"/>
    </source>
</evidence>
<comment type="caution">
    <text evidence="1">The sequence shown here is derived from an EMBL/GenBank/DDBJ whole genome shotgun (WGS) entry which is preliminary data.</text>
</comment>
<protein>
    <submittedName>
        <fullName evidence="1">P-loop containing nucleoside triphosphate hydrolase protein</fullName>
    </submittedName>
</protein>
<dbReference type="EMBL" id="MU273726">
    <property type="protein sequence ID" value="KAI0028742.1"/>
    <property type="molecule type" value="Genomic_DNA"/>
</dbReference>
<sequence length="1356" mass="150106">MTFPLVPADQAEGPLLWAKIALVTFASVGVPLIMPRRYTPLDPQAPAAPNPTQTASLLELALMTYIEQFVFKAHHESHITPDEFLPLADVNFAQNLVKRSFPYLDPYSGAKDQHLFWSLLTTFKREYFLVFVSLVIKVIGSFLGPIGVNRLLTYLETDGANAFVRPWVWVVALFMDPFLGTISVNWYTYLTTSTLVQIEAIITSLIFEHALRIRLTAEPEDSDGQTAPTGGTPTKMSQDGEIKAKNLVGKMNNLISTDLNNIANGKEFMMLAVFAPLTIACSIWFLAFVGVVVMVFLLPVPGYLARSMHSLQESTMKRTDARVEAVTEGREYLVYIYDFLFTRAHIAMNVLRMVKLFGWESRIETKIFAARERELSGVQRRELLHVMISILQNTIPLLQMFTSFLTYTLVMKRQLTPSTVFSAVSVFELLRGQLVNIRWWTPQFIQAKVSLDRTRDFLHETELLDEFSDKGHINPGASSQATEAPFPIGFRNASFTWSIKKGERTPGRRFVLALSGDVFFKSNCVNLIVGPTGAGKTSMLNALLGEMHFTPLEPDGWFSLPRTGGIAYAAQETWILNETIRNNILFGAPYDEVRYKAVLHQCCLEPDLELFEAGDLTEVGEKGLTLSGGQKARVTLARAVYSSANIVLLDDVLAALDVHTAKWIVEKCFKGELLSGRTVLLVTHNITLASSAVGHVVALSSDGRILGQGPVSEILQISSPFVERHQNDTKNAQAPRMTKGDERIVDKNGNGKLIVTEEVAEGHLTWDALKPFLHTMGSVFFWAVFVSGYLVTAGLQSAQAWYLGYWAEQYNRRPASEVSAPYYLVNYAILVLLTATAFAVANVTYVFGFLRSCRYIHQRLVSSIIGTTLRWLDTTPISRIITRVTQDISTLDRQLPVCFSWIAELSATVLINLCAVVLLTPVFLIPGLVLVCVGGWLGRIFVGAQLSVKRENSIAKAPVIGHIGAALTGLTSIRAYGAQSMLRAESYRRIDAYSRTSMTFYDIERWIHIRMDILSGFFVASLGAYLVYGPSRKGILASNAGFSLSMAVGFSSAILYWIRVVNMFEVAGNSLERLHAYIEIEQEPKAGTSGIPPAYWPSSGDLLVENLSARYSKDSPQILHGISFLVKSGERVGIVGRTGSGKSSLALALLRAIPTEGDVYYDGRSTKDTNLDILRTSITLIPQVPELLSGTLRDNLDPFGKHDDAALNDALQAAGLSSLQSEFEDEDRRIGLDSIISSGGANLSVGQRQIVALARALVRRSKLFILDEATSAIDYKTDSIIQRSLRHELPKDVTLLTIAHRLQTIMDADKIMVLDAGRILEFDAPKTLLEKDNGVFRAMAKSSGDWDALYSMTKPL</sequence>
<accession>A0ACB8QAL2</accession>
<name>A0ACB8QAL2_9AGAM</name>
<dbReference type="Proteomes" id="UP000814128">
    <property type="component" value="Unassembled WGS sequence"/>
</dbReference>